<comment type="caution">
    <text evidence="1">The sequence shown here is derived from an EMBL/GenBank/DDBJ whole genome shotgun (WGS) entry which is preliminary data.</text>
</comment>
<dbReference type="EMBL" id="RHHB01000034">
    <property type="protein sequence ID" value="RNB46368.1"/>
    <property type="molecule type" value="Genomic_DNA"/>
</dbReference>
<reference evidence="1 2" key="1">
    <citation type="submission" date="2018-10" db="EMBL/GenBank/DDBJ databases">
        <title>Isolation, diversity and antibacterial activity of antinobacteria from the wheat rhizosphere soil.</title>
        <authorList>
            <person name="Sun T."/>
        </authorList>
    </citation>
    <scope>NUCLEOTIDE SEQUENCE [LARGE SCALE GENOMIC DNA]</scope>
    <source>
        <strain evidence="1 2">SJ-23</strain>
    </source>
</reference>
<dbReference type="OrthoDB" id="4827602at2"/>
<proteinExistence type="predicted"/>
<organism evidence="1 2">
    <name type="scientific">Agromyces tardus</name>
    <dbReference type="NCBI Taxonomy" id="2583849"/>
    <lineage>
        <taxon>Bacteria</taxon>
        <taxon>Bacillati</taxon>
        <taxon>Actinomycetota</taxon>
        <taxon>Actinomycetes</taxon>
        <taxon>Micrococcales</taxon>
        <taxon>Microbacteriaceae</taxon>
        <taxon>Agromyces</taxon>
    </lineage>
</organism>
<dbReference type="Proteomes" id="UP000275048">
    <property type="component" value="Unassembled WGS sequence"/>
</dbReference>
<dbReference type="AlphaFoldDB" id="A0A3M8A567"/>
<gene>
    <name evidence="1" type="ORF">EDM22_14055</name>
</gene>
<evidence type="ECO:0000313" key="1">
    <source>
        <dbReference type="EMBL" id="RNB46368.1"/>
    </source>
</evidence>
<sequence length="252" mass="26098">MTVPLSGANSDVGGPIGHTYGAVLVRADHAVSDVVAALRGIRFSGWVAPADQGWIVAVARLGGGTAAAGRRGIVEVGALLAAELATTVLAVRVLLDRQLVLAAWSAGDELGRYSSDPSREPGADETVLTDPLGEEYAEAFAAACGRPDAAEELAEVLGEELDSDSVYESERLAQVLRLLGLPTWLVAAAALPRDLPTGPRSRDLVRLGAGMPGFAGRFLGGAVHVVRRRTTPPPVIADPPTSAGFAIDPWLL</sequence>
<protein>
    <submittedName>
        <fullName evidence="1">Uncharacterized protein</fullName>
    </submittedName>
</protein>
<evidence type="ECO:0000313" key="2">
    <source>
        <dbReference type="Proteomes" id="UP000275048"/>
    </source>
</evidence>
<dbReference type="RefSeq" id="WP_122937717.1">
    <property type="nucleotide sequence ID" value="NZ_JBHSNT010000007.1"/>
</dbReference>
<name>A0A3M8A567_9MICO</name>
<keyword evidence="2" id="KW-1185">Reference proteome</keyword>
<accession>A0A3M8A567</accession>